<protein>
    <submittedName>
        <fullName evidence="9">BMP family ABC transporter substrate-binding protein</fullName>
    </submittedName>
</protein>
<evidence type="ECO:0000256" key="3">
    <source>
        <dbReference type="ARBA" id="ARBA00022475"/>
    </source>
</evidence>
<keyword evidence="4 7" id="KW-0732">Signal</keyword>
<keyword evidence="10" id="KW-1185">Reference proteome</keyword>
<reference evidence="9 10" key="1">
    <citation type="submission" date="2017-08" db="EMBL/GenBank/DDBJ databases">
        <title>Complete Genome Sequence of Bacillus kochii Oregon-R-modENCODE STRAIN BDGP4, isolated from Drosophila melanogaster gut.</title>
        <authorList>
            <person name="Wan K.H."/>
            <person name="Yu C."/>
            <person name="Park S."/>
            <person name="Hammonds A.S."/>
            <person name="Booth B.W."/>
            <person name="Celniker S.E."/>
        </authorList>
    </citation>
    <scope>NUCLEOTIDE SEQUENCE [LARGE SCALE GENOMIC DNA]</scope>
    <source>
        <strain evidence="9 10">BDGP4</strain>
    </source>
</reference>
<accession>A0A248TDF4</accession>
<organism evidence="9 10">
    <name type="scientific">Cytobacillus kochii</name>
    <dbReference type="NCBI Taxonomy" id="859143"/>
    <lineage>
        <taxon>Bacteria</taxon>
        <taxon>Bacillati</taxon>
        <taxon>Bacillota</taxon>
        <taxon>Bacilli</taxon>
        <taxon>Bacillales</taxon>
        <taxon>Bacillaceae</taxon>
        <taxon>Cytobacillus</taxon>
    </lineage>
</organism>
<sequence>MKRALIKWGSLVLCLLLLSSCGQVFSGGQLQKAGLLVPDTINDQVWGTKGYKGLLKIQSTYDIDVYYKEGMNSQLVVERAVKEFSKKGVNLIFGHGNEYAEYFNQISAQYPDIQFISFNGDAQNENTTSLNFEGYAMGFFGGMVAGEMTSTNIVGIIAAFEWQPEVKGFIDGVNFQNDEANVKIHYVENWDDAHKAAGLMDKLVIEKADVVYPAGDGYNVPVIEKVKEHGLYAIGYVSDQSHLGKSAVLTSTIQHVDHLYEIVAEQFHNGELQSGNLSFDFQDDVISLGAYSPELSPTFIQQLNAAVKKYKETGNLPKEPS</sequence>
<feature type="chain" id="PRO_5038828767" evidence="7">
    <location>
        <begin position="27"/>
        <end position="321"/>
    </location>
</feature>
<dbReference type="KEGG" id="bko:CKF48_02170"/>
<evidence type="ECO:0000256" key="2">
    <source>
        <dbReference type="ARBA" id="ARBA00008610"/>
    </source>
</evidence>
<evidence type="ECO:0000256" key="1">
    <source>
        <dbReference type="ARBA" id="ARBA00004193"/>
    </source>
</evidence>
<evidence type="ECO:0000313" key="10">
    <source>
        <dbReference type="Proteomes" id="UP000215137"/>
    </source>
</evidence>
<keyword evidence="3" id="KW-1003">Cell membrane</keyword>
<dbReference type="Proteomes" id="UP000215137">
    <property type="component" value="Chromosome"/>
</dbReference>
<keyword evidence="5" id="KW-0472">Membrane</keyword>
<evidence type="ECO:0000256" key="7">
    <source>
        <dbReference type="SAM" id="SignalP"/>
    </source>
</evidence>
<evidence type="ECO:0000256" key="5">
    <source>
        <dbReference type="ARBA" id="ARBA00023136"/>
    </source>
</evidence>
<dbReference type="PANTHER" id="PTHR34296">
    <property type="entry name" value="TRANSCRIPTIONAL ACTIVATOR PROTEIN MED"/>
    <property type="match status" value="1"/>
</dbReference>
<comment type="similarity">
    <text evidence="2">Belongs to the BMP lipoprotein family.</text>
</comment>
<dbReference type="Pfam" id="PF02608">
    <property type="entry name" value="Bmp"/>
    <property type="match status" value="1"/>
</dbReference>
<dbReference type="InterPro" id="IPR050957">
    <property type="entry name" value="BMP_lipoprotein"/>
</dbReference>
<evidence type="ECO:0000313" key="9">
    <source>
        <dbReference type="EMBL" id="ASV66241.1"/>
    </source>
</evidence>
<dbReference type="Gene3D" id="3.40.50.2300">
    <property type="match status" value="2"/>
</dbReference>
<feature type="signal peptide" evidence="7">
    <location>
        <begin position="1"/>
        <end position="26"/>
    </location>
</feature>
<proteinExistence type="inferred from homology"/>
<dbReference type="PROSITE" id="PS51257">
    <property type="entry name" value="PROKAR_LIPOPROTEIN"/>
    <property type="match status" value="1"/>
</dbReference>
<comment type="subcellular location">
    <subcellularLocation>
        <location evidence="1">Cell membrane</location>
        <topology evidence="1">Lipid-anchor</topology>
    </subcellularLocation>
</comment>
<dbReference type="EMBL" id="CP022983">
    <property type="protein sequence ID" value="ASV66241.1"/>
    <property type="molecule type" value="Genomic_DNA"/>
</dbReference>
<evidence type="ECO:0000256" key="6">
    <source>
        <dbReference type="ARBA" id="ARBA00023288"/>
    </source>
</evidence>
<dbReference type="GO" id="GO:0005886">
    <property type="term" value="C:plasma membrane"/>
    <property type="evidence" value="ECO:0007669"/>
    <property type="project" value="UniProtKB-SubCell"/>
</dbReference>
<dbReference type="AlphaFoldDB" id="A0A248TDF4"/>
<dbReference type="PANTHER" id="PTHR34296:SF2">
    <property type="entry name" value="ABC TRANSPORTER GUANOSINE-BINDING PROTEIN NUPN"/>
    <property type="match status" value="1"/>
</dbReference>
<dbReference type="CDD" id="cd06353">
    <property type="entry name" value="PBP1_Med-like"/>
    <property type="match status" value="1"/>
</dbReference>
<evidence type="ECO:0000256" key="4">
    <source>
        <dbReference type="ARBA" id="ARBA00022729"/>
    </source>
</evidence>
<dbReference type="InterPro" id="IPR028082">
    <property type="entry name" value="Peripla_BP_I"/>
</dbReference>
<name>A0A248TDF4_9BACI</name>
<gene>
    <name evidence="9" type="ORF">CKF48_02170</name>
</gene>
<dbReference type="SUPFAM" id="SSF53822">
    <property type="entry name" value="Periplasmic binding protein-like I"/>
    <property type="match status" value="1"/>
</dbReference>
<keyword evidence="6" id="KW-0449">Lipoprotein</keyword>
<feature type="domain" description="ABC transporter substrate-binding protein PnrA-like" evidence="8">
    <location>
        <begin position="31"/>
        <end position="318"/>
    </location>
</feature>
<evidence type="ECO:0000259" key="8">
    <source>
        <dbReference type="Pfam" id="PF02608"/>
    </source>
</evidence>
<dbReference type="InterPro" id="IPR003760">
    <property type="entry name" value="PnrA-like"/>
</dbReference>
<dbReference type="RefSeq" id="WP_095369816.1">
    <property type="nucleotide sequence ID" value="NZ_CP022983.1"/>
</dbReference>
<dbReference type="OrthoDB" id="2556857at2"/>